<reference evidence="1" key="1">
    <citation type="submission" date="2020-09" db="EMBL/GenBank/DDBJ databases">
        <title>A novel bacterium of genus Bacillus, isolated from South China Sea.</title>
        <authorList>
            <person name="Huang H."/>
            <person name="Mo K."/>
            <person name="Hu Y."/>
        </authorList>
    </citation>
    <scope>NUCLEOTIDE SEQUENCE</scope>
    <source>
        <strain evidence="1">IB182487</strain>
    </source>
</reference>
<dbReference type="AlphaFoldDB" id="A0A926NK62"/>
<evidence type="ECO:0000313" key="1">
    <source>
        <dbReference type="EMBL" id="MBD1382093.1"/>
    </source>
</evidence>
<sequence>MQKNKESLQEKQRELKLFVVVSEIRLKLVLVIQLQAPSALRSQADSFKKGKEQPFSRLARMLVAEGLASLRYSFFKQSNNKKAGQFNYCPYSPF</sequence>
<dbReference type="Proteomes" id="UP000626844">
    <property type="component" value="Unassembled WGS sequence"/>
</dbReference>
<proteinExistence type="predicted"/>
<gene>
    <name evidence="1" type="ORF">IC621_17830</name>
</gene>
<evidence type="ECO:0000313" key="2">
    <source>
        <dbReference type="Proteomes" id="UP000626844"/>
    </source>
</evidence>
<name>A0A926NK62_9BACI</name>
<accession>A0A926NK62</accession>
<dbReference type="EMBL" id="JACXAI010000025">
    <property type="protein sequence ID" value="MBD1382093.1"/>
    <property type="molecule type" value="Genomic_DNA"/>
</dbReference>
<comment type="caution">
    <text evidence="1">The sequence shown here is derived from an EMBL/GenBank/DDBJ whole genome shotgun (WGS) entry which is preliminary data.</text>
</comment>
<keyword evidence="2" id="KW-1185">Reference proteome</keyword>
<protein>
    <submittedName>
        <fullName evidence="1">Uncharacterized protein</fullName>
    </submittedName>
</protein>
<organism evidence="1 2">
    <name type="scientific">Metabacillus arenae</name>
    <dbReference type="NCBI Taxonomy" id="2771434"/>
    <lineage>
        <taxon>Bacteria</taxon>
        <taxon>Bacillati</taxon>
        <taxon>Bacillota</taxon>
        <taxon>Bacilli</taxon>
        <taxon>Bacillales</taxon>
        <taxon>Bacillaceae</taxon>
        <taxon>Metabacillus</taxon>
    </lineage>
</organism>
<dbReference type="RefSeq" id="WP_191159949.1">
    <property type="nucleotide sequence ID" value="NZ_JACXAI010000025.1"/>
</dbReference>